<dbReference type="SUPFAM" id="SSF46955">
    <property type="entry name" value="Putative DNA-binding domain"/>
    <property type="match status" value="1"/>
</dbReference>
<feature type="domain" description="HTH merR-type" evidence="2">
    <location>
        <begin position="1"/>
        <end position="70"/>
    </location>
</feature>
<accession>A0ABT4B4N4</accession>
<dbReference type="RefSeq" id="WP_267565836.1">
    <property type="nucleotide sequence ID" value="NZ_JAPNTZ010000009.1"/>
</dbReference>
<protein>
    <submittedName>
        <fullName evidence="3">MerR family transcriptional regulator</fullName>
    </submittedName>
</protein>
<name>A0ABT4B4N4_9ACTN</name>
<evidence type="ECO:0000313" key="4">
    <source>
        <dbReference type="Proteomes" id="UP001151002"/>
    </source>
</evidence>
<dbReference type="InterPro" id="IPR000551">
    <property type="entry name" value="MerR-type_HTH_dom"/>
</dbReference>
<dbReference type="PANTHER" id="PTHR30204">
    <property type="entry name" value="REDOX-CYCLING DRUG-SENSING TRANSCRIPTIONAL ACTIVATOR SOXR"/>
    <property type="match status" value="1"/>
</dbReference>
<sequence length="271" mass="29791">MSIGDFARMTLLSVKTLRRYQELHVLEPAAVDPFSGYRYYSAAQVPVAQVVRRFRDLGMPLAELRDLVNAPDLAARNRTIAAHLQRMEDQLDQTRATVASLRRLMQQPPPAEQVSFRTVPASWALAARARVGEQAGLGWVEHTHQQLRSALTALGGHRAGPDSATFAPELFESDEGEIVAYLPTTDRLEATHPDVEVIQIPAGEYAVVLHDGPVADLDQAYAALGRVVAERSLGVAGPLREHYLVSALDTSDEARHRTEVGWPVFRTAATE</sequence>
<dbReference type="InterPro" id="IPR010499">
    <property type="entry name" value="AraC_E-bd"/>
</dbReference>
<dbReference type="Gene3D" id="1.10.1660.10">
    <property type="match status" value="1"/>
</dbReference>
<dbReference type="CDD" id="cd01107">
    <property type="entry name" value="HTH_BmrR"/>
    <property type="match status" value="1"/>
</dbReference>
<keyword evidence="1" id="KW-0238">DNA-binding</keyword>
<dbReference type="InterPro" id="IPR047057">
    <property type="entry name" value="MerR_fam"/>
</dbReference>
<organism evidence="3 4">
    <name type="scientific">Paractinoplanes pyxinae</name>
    <dbReference type="NCBI Taxonomy" id="2997416"/>
    <lineage>
        <taxon>Bacteria</taxon>
        <taxon>Bacillati</taxon>
        <taxon>Actinomycetota</taxon>
        <taxon>Actinomycetes</taxon>
        <taxon>Micromonosporales</taxon>
        <taxon>Micromonosporaceae</taxon>
        <taxon>Paractinoplanes</taxon>
    </lineage>
</organism>
<dbReference type="PROSITE" id="PS50937">
    <property type="entry name" value="HTH_MERR_2"/>
    <property type="match status" value="1"/>
</dbReference>
<evidence type="ECO:0000313" key="3">
    <source>
        <dbReference type="EMBL" id="MCY1141453.1"/>
    </source>
</evidence>
<proteinExistence type="predicted"/>
<dbReference type="InterPro" id="IPR009061">
    <property type="entry name" value="DNA-bd_dom_put_sf"/>
</dbReference>
<dbReference type="InterPro" id="IPR011256">
    <property type="entry name" value="Reg_factor_effector_dom_sf"/>
</dbReference>
<dbReference type="PANTHER" id="PTHR30204:SF97">
    <property type="entry name" value="MERR FAMILY REGULATORY PROTEIN"/>
    <property type="match status" value="1"/>
</dbReference>
<dbReference type="Proteomes" id="UP001151002">
    <property type="component" value="Unassembled WGS sequence"/>
</dbReference>
<dbReference type="InterPro" id="IPR029442">
    <property type="entry name" value="GyrI-like"/>
</dbReference>
<dbReference type="EMBL" id="JAPNTZ010000009">
    <property type="protein sequence ID" value="MCY1141453.1"/>
    <property type="molecule type" value="Genomic_DNA"/>
</dbReference>
<dbReference type="Gene3D" id="3.20.80.10">
    <property type="entry name" value="Regulatory factor, effector binding domain"/>
    <property type="match status" value="1"/>
</dbReference>
<dbReference type="SUPFAM" id="SSF55136">
    <property type="entry name" value="Probable bacterial effector-binding domain"/>
    <property type="match status" value="1"/>
</dbReference>
<comment type="caution">
    <text evidence="3">The sequence shown here is derived from an EMBL/GenBank/DDBJ whole genome shotgun (WGS) entry which is preliminary data.</text>
</comment>
<reference evidence="3" key="1">
    <citation type="submission" date="2022-11" db="EMBL/GenBank/DDBJ databases">
        <authorList>
            <person name="Somphong A."/>
            <person name="Phongsopitanun W."/>
        </authorList>
    </citation>
    <scope>NUCLEOTIDE SEQUENCE</scope>
    <source>
        <strain evidence="3">Pm04-4</strain>
    </source>
</reference>
<keyword evidence="4" id="KW-1185">Reference proteome</keyword>
<evidence type="ECO:0000256" key="1">
    <source>
        <dbReference type="ARBA" id="ARBA00023125"/>
    </source>
</evidence>
<dbReference type="Pfam" id="PF13411">
    <property type="entry name" value="MerR_1"/>
    <property type="match status" value="1"/>
</dbReference>
<dbReference type="SMART" id="SM00422">
    <property type="entry name" value="HTH_MERR"/>
    <property type="match status" value="1"/>
</dbReference>
<dbReference type="Pfam" id="PF06445">
    <property type="entry name" value="GyrI-like"/>
    <property type="match status" value="1"/>
</dbReference>
<gene>
    <name evidence="3" type="ORF">OWR29_25940</name>
</gene>
<dbReference type="SMART" id="SM00871">
    <property type="entry name" value="AraC_E_bind"/>
    <property type="match status" value="1"/>
</dbReference>
<evidence type="ECO:0000259" key="2">
    <source>
        <dbReference type="PROSITE" id="PS50937"/>
    </source>
</evidence>